<reference evidence="2" key="1">
    <citation type="submission" date="2024-07" db="EMBL/GenBank/DDBJ databases">
        <authorList>
            <person name="Biller S.J."/>
        </authorList>
    </citation>
    <scope>NUCLEOTIDE SEQUENCE</scope>
    <source>
        <strain evidence="2">WC2420</strain>
    </source>
</reference>
<organism evidence="2">
    <name type="scientific">Rouxiella sp. WC2420</name>
    <dbReference type="NCBI Taxonomy" id="3234145"/>
    <lineage>
        <taxon>Bacteria</taxon>
        <taxon>Pseudomonadati</taxon>
        <taxon>Pseudomonadota</taxon>
        <taxon>Gammaproteobacteria</taxon>
        <taxon>Enterobacterales</taxon>
        <taxon>Yersiniaceae</taxon>
        <taxon>Rouxiella</taxon>
    </lineage>
</organism>
<dbReference type="InterPro" id="IPR015942">
    <property type="entry name" value="Asp/Glu/hydantoin_racemase"/>
</dbReference>
<gene>
    <name evidence="2" type="ORF">AB3G37_12980</name>
</gene>
<accession>A0AB39VJB6</accession>
<protein>
    <submittedName>
        <fullName evidence="2">Aspartate/glutamate racemase family protein</fullName>
    </submittedName>
</protein>
<dbReference type="InterPro" id="IPR053714">
    <property type="entry name" value="Iso_Racemase_Enz_sf"/>
</dbReference>
<dbReference type="EMBL" id="CP165628">
    <property type="protein sequence ID" value="XDU70505.1"/>
    <property type="molecule type" value="Genomic_DNA"/>
</dbReference>
<dbReference type="RefSeq" id="WP_369788030.1">
    <property type="nucleotide sequence ID" value="NZ_CP165628.1"/>
</dbReference>
<evidence type="ECO:0000256" key="1">
    <source>
        <dbReference type="ARBA" id="ARBA00038414"/>
    </source>
</evidence>
<sequence>MSHRIVLLHATPVAMAPIHSAFKEEWPEAEIINLLDDGLSTDRAREDQLSRSMIDRFVRFGRYGYDMQAQGILVTCSAFGPAIDQLAASLPVPVLKPNEAMFQEALEQGKKIGMLATFGPAVETMTEEFDSYVKEHGLSATLTTVLVEDAIDLLRNGDADSHNRLVAARAKELAHCDVIMLAHFSTSRAAASVREQVSVPVLTAPHAAVKRMKASILSGKE</sequence>
<dbReference type="InterPro" id="IPR001920">
    <property type="entry name" value="Asp/Glu_race"/>
</dbReference>
<comment type="similarity">
    <text evidence="1">Belongs to the HyuE racemase family.</text>
</comment>
<name>A0AB39VJB6_9GAMM</name>
<dbReference type="SUPFAM" id="SSF53681">
    <property type="entry name" value="Aspartate/glutamate racemase"/>
    <property type="match status" value="1"/>
</dbReference>
<dbReference type="Pfam" id="PF01177">
    <property type="entry name" value="Asp_Glu_race"/>
    <property type="match status" value="1"/>
</dbReference>
<dbReference type="Gene3D" id="3.40.50.12500">
    <property type="match status" value="1"/>
</dbReference>
<dbReference type="GO" id="GO:0047661">
    <property type="term" value="F:amino-acid racemase activity"/>
    <property type="evidence" value="ECO:0007669"/>
    <property type="project" value="InterPro"/>
</dbReference>
<dbReference type="AlphaFoldDB" id="A0AB39VJB6"/>
<proteinExistence type="inferred from homology"/>
<evidence type="ECO:0000313" key="2">
    <source>
        <dbReference type="EMBL" id="XDU70505.1"/>
    </source>
</evidence>